<dbReference type="AlphaFoldDB" id="A0A6V7SDU0"/>
<reference evidence="3 4" key="1">
    <citation type="submission" date="2020-08" db="EMBL/GenBank/DDBJ databases">
        <authorList>
            <person name="Ramaprasad A."/>
        </authorList>
    </citation>
    <scope>NUCLEOTIDE SEQUENCE [LARGE SCALE GENOMIC DNA]</scope>
</reference>
<feature type="chain" id="PRO_5027987438" evidence="2">
    <location>
        <begin position="26"/>
        <end position="128"/>
    </location>
</feature>
<feature type="signal peptide" evidence="2">
    <location>
        <begin position="1"/>
        <end position="25"/>
    </location>
</feature>
<evidence type="ECO:0000313" key="3">
    <source>
        <dbReference type="EMBL" id="CAD2096512.1"/>
    </source>
</evidence>
<organism evidence="3 4">
    <name type="scientific">Plasmodium vinckei brucechwatti</name>
    <dbReference type="NCBI Taxonomy" id="119398"/>
    <lineage>
        <taxon>Eukaryota</taxon>
        <taxon>Sar</taxon>
        <taxon>Alveolata</taxon>
        <taxon>Apicomplexa</taxon>
        <taxon>Aconoidasida</taxon>
        <taxon>Haemosporida</taxon>
        <taxon>Plasmodiidae</taxon>
        <taxon>Plasmodium</taxon>
        <taxon>Plasmodium (Vinckeia)</taxon>
    </lineage>
</organism>
<accession>A0A6V7SDU0</accession>
<keyword evidence="2" id="KW-0732">Signal</keyword>
<feature type="region of interest" description="Disordered" evidence="1">
    <location>
        <begin position="108"/>
        <end position="128"/>
    </location>
</feature>
<name>A0A6V7SDU0_PLAVN</name>
<dbReference type="VEuPathDB" id="PlasmoDB:PVBDA_1104980"/>
<sequence>MNKFYIQIVFFLLSIFIYTNNKTLATKPTPREQINKIHEMFPPRKQNIELFDAVIPPEELKKRNREYALSPELRAKIDAHSINGLASIYGGPYKLLLLNEEERRKEIEKQIEKQNKKQQKKQKNKQKK</sequence>
<protein>
    <submittedName>
        <fullName evidence="3">Fam-a protein</fullName>
    </submittedName>
</protein>
<dbReference type="EMBL" id="LR865389">
    <property type="protein sequence ID" value="CAD2096512.1"/>
    <property type="molecule type" value="Genomic_DNA"/>
</dbReference>
<gene>
    <name evidence="3" type="ORF">PVBDA_1104980</name>
</gene>
<proteinExistence type="predicted"/>
<dbReference type="Proteomes" id="UP000515550">
    <property type="component" value="Chromosome PVBDA_11"/>
</dbReference>
<evidence type="ECO:0000256" key="2">
    <source>
        <dbReference type="SAM" id="SignalP"/>
    </source>
</evidence>
<feature type="compositionally biased region" description="Basic residues" evidence="1">
    <location>
        <begin position="116"/>
        <end position="128"/>
    </location>
</feature>
<evidence type="ECO:0000256" key="1">
    <source>
        <dbReference type="SAM" id="MobiDB-lite"/>
    </source>
</evidence>
<evidence type="ECO:0000313" key="4">
    <source>
        <dbReference type="Proteomes" id="UP000515550"/>
    </source>
</evidence>